<dbReference type="InterPro" id="IPR012334">
    <property type="entry name" value="Pectin_lyas_fold"/>
</dbReference>
<dbReference type="InterPro" id="IPR008638">
    <property type="entry name" value="FhaB/CdiA-like_TPS"/>
</dbReference>
<dbReference type="AlphaFoldDB" id="F4XVF9"/>
<organism evidence="2 3">
    <name type="scientific">Moorena producens 3L</name>
    <dbReference type="NCBI Taxonomy" id="489825"/>
    <lineage>
        <taxon>Bacteria</taxon>
        <taxon>Bacillati</taxon>
        <taxon>Cyanobacteriota</taxon>
        <taxon>Cyanophyceae</taxon>
        <taxon>Coleofasciculales</taxon>
        <taxon>Coleofasciculaceae</taxon>
        <taxon>Moorena</taxon>
    </lineage>
</organism>
<feature type="domain" description="Filamentous haemagglutinin FhaB/tRNA nuclease CdiA-like TPS" evidence="1">
    <location>
        <begin position="26"/>
        <end position="151"/>
    </location>
</feature>
<dbReference type="InterPro" id="IPR011050">
    <property type="entry name" value="Pectin_lyase_fold/virulence"/>
</dbReference>
<dbReference type="eggNOG" id="COG3210">
    <property type="taxonomic scope" value="Bacteria"/>
</dbReference>
<evidence type="ECO:0000259" key="1">
    <source>
        <dbReference type="Pfam" id="PF05860"/>
    </source>
</evidence>
<dbReference type="Proteomes" id="UP000003959">
    <property type="component" value="Unassembled WGS sequence"/>
</dbReference>
<gene>
    <name evidence="2" type="ORF">LYNGBM3L_39240</name>
</gene>
<dbReference type="RefSeq" id="WP_008186958.1">
    <property type="nucleotide sequence ID" value="NZ_GL890939.1"/>
</dbReference>
<dbReference type="Gene3D" id="2.160.20.10">
    <property type="entry name" value="Single-stranded right-handed beta-helix, Pectin lyase-like"/>
    <property type="match status" value="1"/>
</dbReference>
<name>F4XVF9_9CYAN</name>
<protein>
    <recommendedName>
        <fullName evidence="1">Filamentous haemagglutinin FhaB/tRNA nuclease CdiA-like TPS domain-containing protein</fullName>
    </recommendedName>
</protein>
<dbReference type="SUPFAM" id="SSF51126">
    <property type="entry name" value="Pectin lyase-like"/>
    <property type="match status" value="1"/>
</dbReference>
<reference evidence="3" key="1">
    <citation type="journal article" date="2011" name="Proc. Natl. Acad. Sci. U.S.A.">
        <title>Genomic insights into the physiology and ecology of the marine filamentous cyanobacterium Lyngbya majuscula.</title>
        <authorList>
            <person name="Jones A.C."/>
            <person name="Monroe E.A."/>
            <person name="Podell S."/>
            <person name="Hess W.R."/>
            <person name="Klages S."/>
            <person name="Esquenazi E."/>
            <person name="Niessen S."/>
            <person name="Hoover H."/>
            <person name="Rothmann M."/>
            <person name="Lasken R.S."/>
            <person name="Yates J.R.III."/>
            <person name="Reinhardt R."/>
            <person name="Kube M."/>
            <person name="Burkart M.D."/>
            <person name="Allen E.E."/>
            <person name="Dorrestein P.C."/>
            <person name="Gerwick W.H."/>
            <person name="Gerwick L."/>
        </authorList>
    </citation>
    <scope>NUCLEOTIDE SEQUENCE [LARGE SCALE GENOMIC DNA]</scope>
    <source>
        <strain evidence="3">3L</strain>
    </source>
</reference>
<evidence type="ECO:0000313" key="3">
    <source>
        <dbReference type="Proteomes" id="UP000003959"/>
    </source>
</evidence>
<dbReference type="Pfam" id="PF05860">
    <property type="entry name" value="TPS"/>
    <property type="match status" value="1"/>
</dbReference>
<proteinExistence type="predicted"/>
<evidence type="ECO:0000313" key="2">
    <source>
        <dbReference type="EMBL" id="EGJ31507.1"/>
    </source>
</evidence>
<dbReference type="EMBL" id="GL890939">
    <property type="protein sequence ID" value="EGJ31507.1"/>
    <property type="molecule type" value="Genomic_DNA"/>
</dbReference>
<sequence length="189" mass="19038">MTLVPPKVGGLGGQNSVSKNFSDILLDVAGSFVASTADSAVFDNGFNFSASNPQAPPLLTINIPIGLQYGSNPGSVNVTGATLTIETGQTMALLGGEVNLNGATLQVPGGRVELGGLSSRGTVTLNGATSVSFPDGVQPADISLTNSSLVDLTLPALEGRGFLFQRGDLLSLAGARKNRGLLSPSVVGL</sequence>
<accession>F4XVF9</accession>
<dbReference type="OrthoDB" id="518142at2"/>
<dbReference type="HOGENOM" id="CLU_1433047_0_0_3"/>
<keyword evidence="3" id="KW-1185">Reference proteome</keyword>